<dbReference type="SUPFAM" id="SSF47459">
    <property type="entry name" value="HLH, helix-loop-helix DNA-binding domain"/>
    <property type="match status" value="1"/>
</dbReference>
<dbReference type="Proteomes" id="UP001215598">
    <property type="component" value="Unassembled WGS sequence"/>
</dbReference>
<feature type="region of interest" description="Disordered" evidence="1">
    <location>
        <begin position="209"/>
        <end position="260"/>
    </location>
</feature>
<feature type="region of interest" description="Disordered" evidence="1">
    <location>
        <begin position="311"/>
        <end position="370"/>
    </location>
</feature>
<organism evidence="2 3">
    <name type="scientific">Mycena metata</name>
    <dbReference type="NCBI Taxonomy" id="1033252"/>
    <lineage>
        <taxon>Eukaryota</taxon>
        <taxon>Fungi</taxon>
        <taxon>Dikarya</taxon>
        <taxon>Basidiomycota</taxon>
        <taxon>Agaricomycotina</taxon>
        <taxon>Agaricomycetes</taxon>
        <taxon>Agaricomycetidae</taxon>
        <taxon>Agaricales</taxon>
        <taxon>Marasmiineae</taxon>
        <taxon>Mycenaceae</taxon>
        <taxon>Mycena</taxon>
    </lineage>
</organism>
<accession>A0AAD7H5Y1</accession>
<dbReference type="AlphaFoldDB" id="A0AAD7H5Y1"/>
<evidence type="ECO:0008006" key="4">
    <source>
        <dbReference type="Google" id="ProtNLM"/>
    </source>
</evidence>
<dbReference type="InterPro" id="IPR052099">
    <property type="entry name" value="Regulatory_TF_Diverse"/>
</dbReference>
<dbReference type="InterPro" id="IPR036638">
    <property type="entry name" value="HLH_DNA-bd_sf"/>
</dbReference>
<dbReference type="Gene3D" id="4.10.280.10">
    <property type="entry name" value="Helix-loop-helix DNA-binding domain"/>
    <property type="match status" value="1"/>
</dbReference>
<evidence type="ECO:0000256" key="1">
    <source>
        <dbReference type="SAM" id="MobiDB-lite"/>
    </source>
</evidence>
<sequence length="548" mass="59295">MSTLMNDDLAHLAHFIGLDPSDPLNLLLHNHSQRNMQASDDDSSPSPEDKMEDMSQFTSMDLGMGMGIDITDFGLFNPFHSPRGGSIGFLPPAVHATRKPRLQERGPRPRRADRKRAPPAFTALLAPSYPPPNTAASALTTVPVAPSAPPTPATPVQTATQSRPKTSHKTIERRYRTNLNTRIHSLHQVVPALRIRGVVDRVAMIKAGESYPGPERKPAAPVQEGEKKKRGRPRKVEPLPASATASASTNSSHAGSPVLSTSVPMHSSTAVYAQRQQEIMHHQQDLTGAPRRYLLGAFALFSFFANANVSSPSPLPTPNLHPTRTRGARGARPGAHGHGHRRQGIWPRGRGRGRDGPAAGVSPPRECSGADERCVARVEGVWARYVASASPSRPTLLEKTKVEGKKEEEEGSETDGERSAGSVGSAGISAPRGGGVYSGWYAKIPLPSSLLILNAYNIILTPTLHRLHPLRTRLRTAFRLHLFLLLQHHHLFHHHPRSGSGARSSTATADDSRRLLALLVCPVPLLGTRVAPRLWAVEDAVGQLGARM</sequence>
<evidence type="ECO:0000313" key="3">
    <source>
        <dbReference type="Proteomes" id="UP001215598"/>
    </source>
</evidence>
<dbReference type="PANTHER" id="PTHR47336:SF2">
    <property type="entry name" value="TRANSCRIPTION FACTOR HMS1-RELATED"/>
    <property type="match status" value="1"/>
</dbReference>
<protein>
    <recommendedName>
        <fullName evidence="4">BHLH domain-containing protein</fullName>
    </recommendedName>
</protein>
<dbReference type="PANTHER" id="PTHR47336">
    <property type="entry name" value="TRANSCRIPTION FACTOR HMS1-RELATED"/>
    <property type="match status" value="1"/>
</dbReference>
<name>A0AAD7H5Y1_9AGAR</name>
<comment type="caution">
    <text evidence="2">The sequence shown here is derived from an EMBL/GenBank/DDBJ whole genome shotgun (WGS) entry which is preliminary data.</text>
</comment>
<gene>
    <name evidence="2" type="ORF">B0H16DRAFT_1743547</name>
</gene>
<feature type="compositionally biased region" description="Low complexity" evidence="1">
    <location>
        <begin position="419"/>
        <end position="428"/>
    </location>
</feature>
<feature type="region of interest" description="Disordered" evidence="1">
    <location>
        <begin position="396"/>
        <end position="428"/>
    </location>
</feature>
<feature type="region of interest" description="Disordered" evidence="1">
    <location>
        <begin position="142"/>
        <end position="170"/>
    </location>
</feature>
<keyword evidence="3" id="KW-1185">Reference proteome</keyword>
<feature type="region of interest" description="Disordered" evidence="1">
    <location>
        <begin position="89"/>
        <end position="116"/>
    </location>
</feature>
<dbReference type="EMBL" id="JARKIB010000349">
    <property type="protein sequence ID" value="KAJ7713218.1"/>
    <property type="molecule type" value="Genomic_DNA"/>
</dbReference>
<dbReference type="GO" id="GO:0046983">
    <property type="term" value="F:protein dimerization activity"/>
    <property type="evidence" value="ECO:0007669"/>
    <property type="project" value="InterPro"/>
</dbReference>
<evidence type="ECO:0000313" key="2">
    <source>
        <dbReference type="EMBL" id="KAJ7713218.1"/>
    </source>
</evidence>
<feature type="compositionally biased region" description="Low complexity" evidence="1">
    <location>
        <begin position="241"/>
        <end position="254"/>
    </location>
</feature>
<proteinExistence type="predicted"/>
<feature type="compositionally biased region" description="Basic and acidic residues" evidence="1">
    <location>
        <begin position="396"/>
        <end position="408"/>
    </location>
</feature>
<feature type="compositionally biased region" description="Basic residues" evidence="1">
    <location>
        <begin position="323"/>
        <end position="343"/>
    </location>
</feature>
<reference evidence="2" key="1">
    <citation type="submission" date="2023-03" db="EMBL/GenBank/DDBJ databases">
        <title>Massive genome expansion in bonnet fungi (Mycena s.s.) driven by repeated elements and novel gene families across ecological guilds.</title>
        <authorList>
            <consortium name="Lawrence Berkeley National Laboratory"/>
            <person name="Harder C.B."/>
            <person name="Miyauchi S."/>
            <person name="Viragh M."/>
            <person name="Kuo A."/>
            <person name="Thoen E."/>
            <person name="Andreopoulos B."/>
            <person name="Lu D."/>
            <person name="Skrede I."/>
            <person name="Drula E."/>
            <person name="Henrissat B."/>
            <person name="Morin E."/>
            <person name="Kohler A."/>
            <person name="Barry K."/>
            <person name="LaButti K."/>
            <person name="Morin E."/>
            <person name="Salamov A."/>
            <person name="Lipzen A."/>
            <person name="Mereny Z."/>
            <person name="Hegedus B."/>
            <person name="Baldrian P."/>
            <person name="Stursova M."/>
            <person name="Weitz H."/>
            <person name="Taylor A."/>
            <person name="Grigoriev I.V."/>
            <person name="Nagy L.G."/>
            <person name="Martin F."/>
            <person name="Kauserud H."/>
        </authorList>
    </citation>
    <scope>NUCLEOTIDE SEQUENCE</scope>
    <source>
        <strain evidence="2">CBHHK182m</strain>
    </source>
</reference>